<gene>
    <name evidence="2" type="ORF">RMW62_08355</name>
</gene>
<dbReference type="InterPro" id="IPR010310">
    <property type="entry name" value="T7SS_ESAT-6-like"/>
</dbReference>
<dbReference type="EMBL" id="JAMZMH010000009">
    <property type="protein sequence ID" value="MDT0249095.1"/>
    <property type="molecule type" value="Genomic_DNA"/>
</dbReference>
<reference evidence="2" key="1">
    <citation type="submission" date="2022-06" db="EMBL/GenBank/DDBJ databases">
        <title>Draft Genome Sequences of Three Actinomyces oris Strains, Isolated from Healthy Human Feces.</title>
        <authorList>
            <person name="Ye Y."/>
            <person name="Liu C."/>
            <person name="Zhao J."/>
            <person name="Xu J."/>
            <person name="Huang H."/>
            <person name="Wang B."/>
            <person name="Wei J."/>
            <person name="Jing X."/>
        </authorList>
    </citation>
    <scope>NUCLEOTIDE SEQUENCE</scope>
    <source>
        <strain evidence="2">CNGBCC1803368</strain>
    </source>
</reference>
<evidence type="ECO:0000256" key="1">
    <source>
        <dbReference type="RuleBase" id="RU362001"/>
    </source>
</evidence>
<dbReference type="Pfam" id="PF06013">
    <property type="entry name" value="WXG100"/>
    <property type="match status" value="1"/>
</dbReference>
<comment type="similarity">
    <text evidence="1">Belongs to the WXG100 family.</text>
</comment>
<proteinExistence type="inferred from homology"/>
<evidence type="ECO:0000313" key="3">
    <source>
        <dbReference type="Proteomes" id="UP001180729"/>
    </source>
</evidence>
<name>A0AAE4K1E3_9ACTO</name>
<organism evidence="2 3">
    <name type="scientific">Actinomyces oris</name>
    <dbReference type="NCBI Taxonomy" id="544580"/>
    <lineage>
        <taxon>Bacteria</taxon>
        <taxon>Bacillati</taxon>
        <taxon>Actinomycetota</taxon>
        <taxon>Actinomycetes</taxon>
        <taxon>Actinomycetales</taxon>
        <taxon>Actinomycetaceae</taxon>
        <taxon>Actinomyces</taxon>
    </lineage>
</organism>
<evidence type="ECO:0000313" key="2">
    <source>
        <dbReference type="EMBL" id="MDT0249095.1"/>
    </source>
</evidence>
<accession>A0AAE4K1E3</accession>
<dbReference type="Proteomes" id="UP001180729">
    <property type="component" value="Unassembled WGS sequence"/>
</dbReference>
<dbReference type="InterPro" id="IPR036689">
    <property type="entry name" value="ESAT-6-like_sf"/>
</dbReference>
<dbReference type="RefSeq" id="WP_010613174.1">
    <property type="nucleotide sequence ID" value="NZ_JAMZMH010000009.1"/>
</dbReference>
<comment type="caution">
    <text evidence="2">The sequence shown here is derived from an EMBL/GenBank/DDBJ whole genome shotgun (WGS) entry which is preliminary data.</text>
</comment>
<dbReference type="AlphaFoldDB" id="A0AAE4K1E3"/>
<dbReference type="Gene3D" id="1.10.287.1060">
    <property type="entry name" value="ESAT-6-like"/>
    <property type="match status" value="1"/>
</dbReference>
<dbReference type="NCBIfam" id="TIGR03930">
    <property type="entry name" value="WXG100_ESAT6"/>
    <property type="match status" value="1"/>
</dbReference>
<sequence>MSDEDFVVNYGALETLSAAMKQGSAQSQADLEAMKAELRPAQSGWSGEAHQQYTICVTECESAITDQHQLIQQLGTHVDTSHGDYKSTDHQAAGNFC</sequence>
<dbReference type="SUPFAM" id="SSF140453">
    <property type="entry name" value="EsxAB dimer-like"/>
    <property type="match status" value="1"/>
</dbReference>
<protein>
    <recommendedName>
        <fullName evidence="1">ESAT-6-like protein</fullName>
    </recommendedName>
</protein>